<dbReference type="AlphaFoldDB" id="B9THF5"/>
<evidence type="ECO:0000313" key="2">
    <source>
        <dbReference type="Proteomes" id="UP000008311"/>
    </source>
</evidence>
<feature type="non-terminal residue" evidence="1">
    <location>
        <position position="1"/>
    </location>
</feature>
<organism evidence="1 2">
    <name type="scientific">Ricinus communis</name>
    <name type="common">Castor bean</name>
    <dbReference type="NCBI Taxonomy" id="3988"/>
    <lineage>
        <taxon>Eukaryota</taxon>
        <taxon>Viridiplantae</taxon>
        <taxon>Streptophyta</taxon>
        <taxon>Embryophyta</taxon>
        <taxon>Tracheophyta</taxon>
        <taxon>Spermatophyta</taxon>
        <taxon>Magnoliopsida</taxon>
        <taxon>eudicotyledons</taxon>
        <taxon>Gunneridae</taxon>
        <taxon>Pentapetalae</taxon>
        <taxon>rosids</taxon>
        <taxon>fabids</taxon>
        <taxon>Malpighiales</taxon>
        <taxon>Euphorbiaceae</taxon>
        <taxon>Acalyphoideae</taxon>
        <taxon>Acalypheae</taxon>
        <taxon>Ricinus</taxon>
    </lineage>
</organism>
<dbReference type="Proteomes" id="UP000008311">
    <property type="component" value="Unassembled WGS sequence"/>
</dbReference>
<proteinExistence type="predicted"/>
<name>B9THF5_RICCO</name>
<evidence type="ECO:0000313" key="1">
    <source>
        <dbReference type="EMBL" id="EEF24707.1"/>
    </source>
</evidence>
<gene>
    <name evidence="1" type="ORF">RCOM_1869330</name>
</gene>
<sequence>AADRFSVCYLERDARALCAVQKLLGKRAWLGRTAVPAAIAGFTKLGLPKFVQQIHPHMIAVSLTNRALAQKALHPEKVEGKDDKYGPDAVIADVRELRLKEKQDLVPAAQQPEPAGVPE</sequence>
<reference evidence="2" key="1">
    <citation type="journal article" date="2010" name="Nat. Biotechnol.">
        <title>Draft genome sequence of the oilseed species Ricinus communis.</title>
        <authorList>
            <person name="Chan A.P."/>
            <person name="Crabtree J."/>
            <person name="Zhao Q."/>
            <person name="Lorenzi H."/>
            <person name="Orvis J."/>
            <person name="Puiu D."/>
            <person name="Melake-Berhan A."/>
            <person name="Jones K.M."/>
            <person name="Redman J."/>
            <person name="Chen G."/>
            <person name="Cahoon E.B."/>
            <person name="Gedil M."/>
            <person name="Stanke M."/>
            <person name="Haas B.J."/>
            <person name="Wortman J.R."/>
            <person name="Fraser-Liggett C.M."/>
            <person name="Ravel J."/>
            <person name="Rabinowicz P.D."/>
        </authorList>
    </citation>
    <scope>NUCLEOTIDE SEQUENCE [LARGE SCALE GENOMIC DNA]</scope>
    <source>
        <strain evidence="2">cv. Hale</strain>
    </source>
</reference>
<protein>
    <submittedName>
        <fullName evidence="1">Uncharacterized protein</fullName>
    </submittedName>
</protein>
<accession>B9THF5</accession>
<keyword evidence="2" id="KW-1185">Reference proteome</keyword>
<dbReference type="EMBL" id="EQ981501">
    <property type="protein sequence ID" value="EEF24707.1"/>
    <property type="molecule type" value="Genomic_DNA"/>
</dbReference>
<dbReference type="InParanoid" id="B9THF5"/>